<dbReference type="InterPro" id="IPR050491">
    <property type="entry name" value="AmpC-like"/>
</dbReference>
<protein>
    <submittedName>
        <fullName evidence="4">CubicO group peptidase (Beta-lactamase class C family)</fullName>
    </submittedName>
</protein>
<dbReference type="EMBL" id="PTJA01000001">
    <property type="protein sequence ID" value="PPK83442.1"/>
    <property type="molecule type" value="Genomic_DNA"/>
</dbReference>
<sequence>MNIDRIIPADFRGCISIYQNDKMLIEKAYGYADLPNQVLNDMETRFATASAGKAFVAVGILQLIEKGLLHLEDKIGSFFDFDLEQIDKEITVEQLLTHTSGIPDYFDESVMTEYEELWYDFPNYRIRSNKDLLPLFIHKPMMYPRGSKFQYNNTGFVVLAMILEKITGMEFDRYLEEFVFVPCKMKHTGYYELDRLPAKCAFNYIYDEERNDFRTNIYSVDVKGTGAGGAFTTIGDVRLFWKNLLSYQLLSPSMTKTMLSNHSGESQCYGYGMWLKKTENDFNPYFQGCDPGVSFKSSFDKKKQILITIVSNYGDDVWKLWREISANLTHFYDENGGGLSES</sequence>
<comment type="caution">
    <text evidence="4">The sequence shown here is derived from an EMBL/GenBank/DDBJ whole genome shotgun (WGS) entry which is preliminary data.</text>
</comment>
<name>A0A2S6HZ71_9FIRM</name>
<dbReference type="RefSeq" id="WP_104434227.1">
    <property type="nucleotide sequence ID" value="NZ_PTJA01000001.1"/>
</dbReference>
<evidence type="ECO:0000256" key="2">
    <source>
        <dbReference type="ARBA" id="ARBA00023136"/>
    </source>
</evidence>
<dbReference type="GO" id="GO:0016020">
    <property type="term" value="C:membrane"/>
    <property type="evidence" value="ECO:0007669"/>
    <property type="project" value="UniProtKB-SubCell"/>
</dbReference>
<dbReference type="Proteomes" id="UP000237749">
    <property type="component" value="Unassembled WGS sequence"/>
</dbReference>
<dbReference type="InterPro" id="IPR001466">
    <property type="entry name" value="Beta-lactam-related"/>
</dbReference>
<dbReference type="OrthoDB" id="9793489at2"/>
<evidence type="ECO:0000259" key="3">
    <source>
        <dbReference type="Pfam" id="PF00144"/>
    </source>
</evidence>
<dbReference type="PANTHER" id="PTHR46825">
    <property type="entry name" value="D-ALANYL-D-ALANINE-CARBOXYPEPTIDASE/ENDOPEPTIDASE AMPH"/>
    <property type="match status" value="1"/>
</dbReference>
<evidence type="ECO:0000256" key="1">
    <source>
        <dbReference type="ARBA" id="ARBA00004370"/>
    </source>
</evidence>
<dbReference type="Gene3D" id="3.40.710.10">
    <property type="entry name" value="DD-peptidase/beta-lactamase superfamily"/>
    <property type="match status" value="1"/>
</dbReference>
<dbReference type="SUPFAM" id="SSF56601">
    <property type="entry name" value="beta-lactamase/transpeptidase-like"/>
    <property type="match status" value="1"/>
</dbReference>
<feature type="domain" description="Beta-lactamase-related" evidence="3">
    <location>
        <begin position="16"/>
        <end position="312"/>
    </location>
</feature>
<comment type="subcellular location">
    <subcellularLocation>
        <location evidence="1">Membrane</location>
    </subcellularLocation>
</comment>
<keyword evidence="5" id="KW-1185">Reference proteome</keyword>
<dbReference type="PANTHER" id="PTHR46825:SF11">
    <property type="entry name" value="PENICILLIN-BINDING PROTEIN 4"/>
    <property type="match status" value="1"/>
</dbReference>
<gene>
    <name evidence="4" type="ORF">BXY41_101506</name>
</gene>
<evidence type="ECO:0000313" key="5">
    <source>
        <dbReference type="Proteomes" id="UP000237749"/>
    </source>
</evidence>
<evidence type="ECO:0000313" key="4">
    <source>
        <dbReference type="EMBL" id="PPK83442.1"/>
    </source>
</evidence>
<organism evidence="4 5">
    <name type="scientific">Lacrimispora xylanisolvens</name>
    <dbReference type="NCBI Taxonomy" id="384636"/>
    <lineage>
        <taxon>Bacteria</taxon>
        <taxon>Bacillati</taxon>
        <taxon>Bacillota</taxon>
        <taxon>Clostridia</taxon>
        <taxon>Lachnospirales</taxon>
        <taxon>Lachnospiraceae</taxon>
        <taxon>Lacrimispora</taxon>
    </lineage>
</organism>
<keyword evidence="2" id="KW-0472">Membrane</keyword>
<dbReference type="InterPro" id="IPR012338">
    <property type="entry name" value="Beta-lactam/transpept-like"/>
</dbReference>
<dbReference type="AlphaFoldDB" id="A0A2S6HZ71"/>
<proteinExistence type="predicted"/>
<reference evidence="4 5" key="1">
    <citation type="submission" date="2018-02" db="EMBL/GenBank/DDBJ databases">
        <title>Genomic Encyclopedia of Archaeal and Bacterial Type Strains, Phase II (KMG-II): from individual species to whole genera.</title>
        <authorList>
            <person name="Goeker M."/>
        </authorList>
    </citation>
    <scope>NUCLEOTIDE SEQUENCE [LARGE SCALE GENOMIC DNA]</scope>
    <source>
        <strain evidence="4 5">DSM 3808</strain>
    </source>
</reference>
<accession>A0A2S6HZ71</accession>
<dbReference type="Pfam" id="PF00144">
    <property type="entry name" value="Beta-lactamase"/>
    <property type="match status" value="1"/>
</dbReference>